<feature type="region of interest" description="Disordered" evidence="2">
    <location>
        <begin position="620"/>
        <end position="689"/>
    </location>
</feature>
<comment type="caution">
    <text evidence="5">The sequence shown here is derived from an EMBL/GenBank/DDBJ whole genome shotgun (WGS) entry which is preliminary data.</text>
</comment>
<evidence type="ECO:0000256" key="2">
    <source>
        <dbReference type="SAM" id="MobiDB-lite"/>
    </source>
</evidence>
<keyword evidence="1" id="KW-0175">Coiled coil</keyword>
<proteinExistence type="predicted"/>
<gene>
    <name evidence="5" type="ORF">M5K25_009120</name>
</gene>
<protein>
    <recommendedName>
        <fullName evidence="4">Aminotransferase-like plant mobile domain-containing protein</fullName>
    </recommendedName>
</protein>
<organism evidence="5 6">
    <name type="scientific">Dendrobium thyrsiflorum</name>
    <name type="common">Pinecone-like raceme dendrobium</name>
    <name type="synonym">Orchid</name>
    <dbReference type="NCBI Taxonomy" id="117978"/>
    <lineage>
        <taxon>Eukaryota</taxon>
        <taxon>Viridiplantae</taxon>
        <taxon>Streptophyta</taxon>
        <taxon>Embryophyta</taxon>
        <taxon>Tracheophyta</taxon>
        <taxon>Spermatophyta</taxon>
        <taxon>Magnoliopsida</taxon>
        <taxon>Liliopsida</taxon>
        <taxon>Asparagales</taxon>
        <taxon>Orchidaceae</taxon>
        <taxon>Epidendroideae</taxon>
        <taxon>Malaxideae</taxon>
        <taxon>Dendrobiinae</taxon>
        <taxon>Dendrobium</taxon>
    </lineage>
</organism>
<dbReference type="InterPro" id="IPR019557">
    <property type="entry name" value="AminoTfrase-like_pln_mobile"/>
</dbReference>
<keyword evidence="3" id="KW-0812">Transmembrane</keyword>
<keyword evidence="3" id="KW-1133">Transmembrane helix</keyword>
<dbReference type="AlphaFoldDB" id="A0ABD0V519"/>
<feature type="domain" description="Aminotransferase-like plant mobile" evidence="4">
    <location>
        <begin position="345"/>
        <end position="432"/>
    </location>
</feature>
<evidence type="ECO:0000256" key="1">
    <source>
        <dbReference type="SAM" id="Coils"/>
    </source>
</evidence>
<feature type="coiled-coil region" evidence="1">
    <location>
        <begin position="985"/>
        <end position="1019"/>
    </location>
</feature>
<dbReference type="Proteomes" id="UP001552299">
    <property type="component" value="Unassembled WGS sequence"/>
</dbReference>
<feature type="transmembrane region" description="Helical" evidence="3">
    <location>
        <begin position="20"/>
        <end position="37"/>
    </location>
</feature>
<feature type="compositionally biased region" description="Basic and acidic residues" evidence="2">
    <location>
        <begin position="636"/>
        <end position="646"/>
    </location>
</feature>
<evidence type="ECO:0000313" key="6">
    <source>
        <dbReference type="Proteomes" id="UP001552299"/>
    </source>
</evidence>
<evidence type="ECO:0000313" key="5">
    <source>
        <dbReference type="EMBL" id="KAL0920019.1"/>
    </source>
</evidence>
<keyword evidence="3" id="KW-0472">Membrane</keyword>
<dbReference type="Pfam" id="PF10536">
    <property type="entry name" value="PMD"/>
    <property type="match status" value="1"/>
</dbReference>
<name>A0ABD0V519_DENTH</name>
<dbReference type="EMBL" id="JANQDX010000008">
    <property type="protein sequence ID" value="KAL0920019.1"/>
    <property type="molecule type" value="Genomic_DNA"/>
</dbReference>
<sequence>MRRRLLETSAKKREPRAPAVSFFESVLLLFSFFFPFFNSKLSRQFLMTFHWVRPSSMPDAEPSEDQIWREIDRFDFTHSSSIRDRLSWHQEMLMERDIYVRLFVRSPRLPTFESELPIGHDPIDWVVTLRLRHSDGSSLDRIVEGLSYGPHDVLMPAADLAEHTSTIRLLSYSLSLHEIGEQQYDSVFGSPFRMLKGYVCWARHVLRAHQEIGPNEMTVTLWDLHVIYGLPILGTPYEECIPLDCDLFRRQPAGYSRRGEFVYSDGLHQSLARYCRLRRQKGHRRVATVSLDSWIESLLVQEAYVSLVPQPHDPFGTALQYSEQSSTEFFEPASVVGVQSVTARGISEETSLVAFIATWLCYFVFPDQSRVLRPSTLLMASVIATGRWVSLAPAVLARIYRGFGQIFSSYGRRQHTVEVPWHYVHGWVHMHVAGAFSCAELPDHYRDHFFPTLLQLVRATSATDRAQIRLFMFSPLRAVDRFRLVYRSFVRDLPPQSFSVSLANSQTDRGVPTLLSQGGYLSIASYFVSMRPDVRHFCSLPSSTRLEVAALTWTFLLRLGTGSRFLIAPADATTGISHLRLSWIRHTFSSFFELGIRRYSRRIRGSRQLRDSLEQRDYAPAYVEPSRVHGRRKKRSPESSARRDDPGPSCGHRPVPPPFDRGHPRSRTSYEQRAPQHAPVDLQDTSDTPHVSPILEQFGMGTACTSLGLDEFLHVTTTTLIDVEGDRPVSSQPVDAITDVASRLGVEQIASSPTLSDSTWLVISDSLGELSPDAECTHSGSTQLLLGSDVGDTTTELVTHPSLTQAWSSHFSSRDQCFEQYAVAALQILLLRVDLYTSPDLFSFHTEACLLLDFAASCGLRDSILQMWELSCRTVEFGLFQLHNTSWRLSCIVLTDLETEARAAWDSMRGGRLDLDLGLQTLQHCQRDIFEEQIELLGIEAELRALRQRGRALLVRRQEIRAVATHTEEDFSLLAADVEHLEVRLSFFTEKFDSARRQLDLAEEERELLQDHLFRVRRQINSIQFRL</sequence>
<accession>A0ABD0V519</accession>
<reference evidence="5 6" key="1">
    <citation type="journal article" date="2024" name="Plant Biotechnol. J.">
        <title>Dendrobium thyrsiflorum genome and its molecular insights into genes involved in important horticultural traits.</title>
        <authorList>
            <person name="Chen B."/>
            <person name="Wang J.Y."/>
            <person name="Zheng P.J."/>
            <person name="Li K.L."/>
            <person name="Liang Y.M."/>
            <person name="Chen X.F."/>
            <person name="Zhang C."/>
            <person name="Zhao X."/>
            <person name="He X."/>
            <person name="Zhang G.Q."/>
            <person name="Liu Z.J."/>
            <person name="Xu Q."/>
        </authorList>
    </citation>
    <scope>NUCLEOTIDE SEQUENCE [LARGE SCALE GENOMIC DNA]</scope>
    <source>
        <strain evidence="5">GZMU011</strain>
    </source>
</reference>
<keyword evidence="6" id="KW-1185">Reference proteome</keyword>
<evidence type="ECO:0000256" key="3">
    <source>
        <dbReference type="SAM" id="Phobius"/>
    </source>
</evidence>
<evidence type="ECO:0000259" key="4">
    <source>
        <dbReference type="Pfam" id="PF10536"/>
    </source>
</evidence>